<dbReference type="InterPro" id="IPR017850">
    <property type="entry name" value="Alkaline_phosphatase_core_sf"/>
</dbReference>
<gene>
    <name evidence="8" type="ORF">ACFOKA_07210</name>
</gene>
<evidence type="ECO:0000313" key="8">
    <source>
        <dbReference type="EMBL" id="MFC3051686.1"/>
    </source>
</evidence>
<keyword evidence="9" id="KW-1185">Reference proteome</keyword>
<dbReference type="Gene3D" id="3.40.720.10">
    <property type="entry name" value="Alkaline Phosphatase, subunit A"/>
    <property type="match status" value="1"/>
</dbReference>
<evidence type="ECO:0000256" key="3">
    <source>
        <dbReference type="ARBA" id="ARBA00022692"/>
    </source>
</evidence>
<dbReference type="Pfam" id="PF00884">
    <property type="entry name" value="Sulfatase"/>
    <property type="match status" value="1"/>
</dbReference>
<evidence type="ECO:0000256" key="6">
    <source>
        <dbReference type="SAM" id="Phobius"/>
    </source>
</evidence>
<evidence type="ECO:0000313" key="9">
    <source>
        <dbReference type="Proteomes" id="UP001595444"/>
    </source>
</evidence>
<feature type="transmembrane region" description="Helical" evidence="6">
    <location>
        <begin position="141"/>
        <end position="159"/>
    </location>
</feature>
<protein>
    <submittedName>
        <fullName evidence="8">LTA synthase family protein</fullName>
    </submittedName>
</protein>
<evidence type="ECO:0000256" key="4">
    <source>
        <dbReference type="ARBA" id="ARBA00022989"/>
    </source>
</evidence>
<keyword evidence="5 6" id="KW-0472">Membrane</keyword>
<proteinExistence type="predicted"/>
<dbReference type="InterPro" id="IPR050448">
    <property type="entry name" value="OpgB/LTA_synthase_biosynth"/>
</dbReference>
<comment type="subcellular location">
    <subcellularLocation>
        <location evidence="1">Cell membrane</location>
        <topology evidence="1">Multi-pass membrane protein</topology>
    </subcellularLocation>
</comment>
<evidence type="ECO:0000256" key="2">
    <source>
        <dbReference type="ARBA" id="ARBA00022475"/>
    </source>
</evidence>
<dbReference type="PANTHER" id="PTHR47371">
    <property type="entry name" value="LIPOTEICHOIC ACID SYNTHASE"/>
    <property type="match status" value="1"/>
</dbReference>
<keyword evidence="4 6" id="KW-1133">Transmembrane helix</keyword>
<evidence type="ECO:0000256" key="5">
    <source>
        <dbReference type="ARBA" id="ARBA00023136"/>
    </source>
</evidence>
<dbReference type="InterPro" id="IPR000917">
    <property type="entry name" value="Sulfatase_N"/>
</dbReference>
<organism evidence="8 9">
    <name type="scientific">Kordiimonas pumila</name>
    <dbReference type="NCBI Taxonomy" id="2161677"/>
    <lineage>
        <taxon>Bacteria</taxon>
        <taxon>Pseudomonadati</taxon>
        <taxon>Pseudomonadota</taxon>
        <taxon>Alphaproteobacteria</taxon>
        <taxon>Kordiimonadales</taxon>
        <taxon>Kordiimonadaceae</taxon>
        <taxon>Kordiimonas</taxon>
    </lineage>
</organism>
<accession>A0ABV7D4E3</accession>
<feature type="transmembrane region" description="Helical" evidence="6">
    <location>
        <begin position="103"/>
        <end position="129"/>
    </location>
</feature>
<dbReference type="RefSeq" id="WP_194215158.1">
    <property type="nucleotide sequence ID" value="NZ_CP061205.1"/>
</dbReference>
<feature type="domain" description="Sulfatase N-terminal" evidence="7">
    <location>
        <begin position="266"/>
        <end position="510"/>
    </location>
</feature>
<name>A0ABV7D4E3_9PROT</name>
<keyword evidence="3 6" id="KW-0812">Transmembrane</keyword>
<sequence length="514" mass="57923">MSITLVTAVFILPFMAEWFTASLHTESQQRRAAFYILCPLVGVLVYGTCVIVTGREFLGFAGALLYYGGLTAVSNKKLEILREPFNAHDFDNLRNLYIYPEFYVSYVGWPLLILVISVFTSLVGVAFWLEAPLAVYNQIPWAIVLIFWFVGLYLLRLAFKRFINETTMKDYGLSLHVGTDARAFGLFPTIYLYRLLLGGSAEKPALRNRPLHITKVTEKPADIIAIQGESYFDIERLFSKLPEGKSTSWKPLRALEEKGVLTGQITVPAWGAYTMQTEFSFLSGIENSLLGIDHINPYMRFAQTPVATYVRALKAAGYRTICIHPAKKEFFRRSDVMPNLGFDDFIGLEAFEGAPYYGKYIADDALADEIEHIIQGHHAMHTEPLFIFAITIESHGPWAEGRLAAHVDEEKLTAANPMGDPAFALYQNHMENLLALYRRLSVDAGKTALRTSRTVALYGDHMPAHGALFEKYGFDETPVDYLLWSNTAQSEIPETMRSETFFETILHTAGLKLL</sequence>
<dbReference type="Proteomes" id="UP001595444">
    <property type="component" value="Unassembled WGS sequence"/>
</dbReference>
<evidence type="ECO:0000259" key="7">
    <source>
        <dbReference type="Pfam" id="PF00884"/>
    </source>
</evidence>
<dbReference type="PANTHER" id="PTHR47371:SF3">
    <property type="entry name" value="PHOSPHOGLYCEROL TRANSFERASE I"/>
    <property type="match status" value="1"/>
</dbReference>
<dbReference type="CDD" id="cd16015">
    <property type="entry name" value="LTA_synthase"/>
    <property type="match status" value="1"/>
</dbReference>
<dbReference type="SUPFAM" id="SSF53649">
    <property type="entry name" value="Alkaline phosphatase-like"/>
    <property type="match status" value="1"/>
</dbReference>
<feature type="transmembrane region" description="Helical" evidence="6">
    <location>
        <begin position="32"/>
        <end position="52"/>
    </location>
</feature>
<dbReference type="EMBL" id="JBHRSL010000004">
    <property type="protein sequence ID" value="MFC3051686.1"/>
    <property type="molecule type" value="Genomic_DNA"/>
</dbReference>
<keyword evidence="2" id="KW-1003">Cell membrane</keyword>
<comment type="caution">
    <text evidence="8">The sequence shown here is derived from an EMBL/GenBank/DDBJ whole genome shotgun (WGS) entry which is preliminary data.</text>
</comment>
<evidence type="ECO:0000256" key="1">
    <source>
        <dbReference type="ARBA" id="ARBA00004651"/>
    </source>
</evidence>
<reference evidence="9" key="1">
    <citation type="journal article" date="2019" name="Int. J. Syst. Evol. Microbiol.">
        <title>The Global Catalogue of Microorganisms (GCM) 10K type strain sequencing project: providing services to taxonomists for standard genome sequencing and annotation.</title>
        <authorList>
            <consortium name="The Broad Institute Genomics Platform"/>
            <consortium name="The Broad Institute Genome Sequencing Center for Infectious Disease"/>
            <person name="Wu L."/>
            <person name="Ma J."/>
        </authorList>
    </citation>
    <scope>NUCLEOTIDE SEQUENCE [LARGE SCALE GENOMIC DNA]</scope>
    <source>
        <strain evidence="9">KCTC 62164</strain>
    </source>
</reference>